<feature type="compositionally biased region" description="Basic and acidic residues" evidence="2">
    <location>
        <begin position="203"/>
        <end position="214"/>
    </location>
</feature>
<dbReference type="RefSeq" id="WP_049748165.1">
    <property type="nucleotide sequence ID" value="NZ_CP012150.1"/>
</dbReference>
<dbReference type="AlphaFoldDB" id="A0A0K0XE74"/>
<name>A0A0K0XE74_MYCGD</name>
<evidence type="ECO:0000313" key="6">
    <source>
        <dbReference type="Proteomes" id="UP000062255"/>
    </source>
</evidence>
<evidence type="ECO:0000259" key="3">
    <source>
        <dbReference type="Pfam" id="PF13556"/>
    </source>
</evidence>
<reference evidence="5 6" key="1">
    <citation type="submission" date="2015-07" db="EMBL/GenBank/DDBJ databases">
        <title>Complete genome sequence of Mycobacterium goodii X7B, a facultative thermophilic biodesulfurizing bacterium.</title>
        <authorList>
            <person name="Yu B."/>
            <person name="Li F."/>
            <person name="Xu P."/>
        </authorList>
    </citation>
    <scope>NUCLEOTIDE SEQUENCE [LARGE SCALE GENOMIC DNA]</scope>
    <source>
        <strain evidence="5 6">X7B</strain>
    </source>
</reference>
<dbReference type="InterPro" id="IPR025736">
    <property type="entry name" value="PucR_C-HTH_dom"/>
</dbReference>
<comment type="similarity">
    <text evidence="1">Belongs to the CdaR family.</text>
</comment>
<dbReference type="OrthoDB" id="8026818at2"/>
<accession>A0A0K0XE74</accession>
<evidence type="ECO:0000259" key="4">
    <source>
        <dbReference type="Pfam" id="PF17853"/>
    </source>
</evidence>
<feature type="region of interest" description="Disordered" evidence="2">
    <location>
        <begin position="203"/>
        <end position="222"/>
    </location>
</feature>
<dbReference type="Pfam" id="PF13556">
    <property type="entry name" value="HTH_30"/>
    <property type="match status" value="1"/>
</dbReference>
<dbReference type="InterPro" id="IPR041522">
    <property type="entry name" value="CdaR_GGDEF"/>
</dbReference>
<dbReference type="Gene3D" id="1.10.10.2840">
    <property type="entry name" value="PucR C-terminal helix-turn-helix domain"/>
    <property type="match status" value="1"/>
</dbReference>
<gene>
    <name evidence="5" type="ORF">AFA91_31620</name>
</gene>
<protein>
    <submittedName>
        <fullName evidence="5">PucR family transcriptional regulator</fullName>
    </submittedName>
</protein>
<evidence type="ECO:0000256" key="2">
    <source>
        <dbReference type="SAM" id="MobiDB-lite"/>
    </source>
</evidence>
<dbReference type="PATRIC" id="fig|134601.6.peg.6539"/>
<dbReference type="Proteomes" id="UP000062255">
    <property type="component" value="Chromosome"/>
</dbReference>
<dbReference type="Pfam" id="PF17853">
    <property type="entry name" value="GGDEF_2"/>
    <property type="match status" value="1"/>
</dbReference>
<dbReference type="PANTHER" id="PTHR33744">
    <property type="entry name" value="CARBOHYDRATE DIACID REGULATOR"/>
    <property type="match status" value="1"/>
</dbReference>
<dbReference type="InterPro" id="IPR042070">
    <property type="entry name" value="PucR_C-HTH_sf"/>
</dbReference>
<dbReference type="EMBL" id="CP012150">
    <property type="protein sequence ID" value="AKS35714.1"/>
    <property type="molecule type" value="Genomic_DNA"/>
</dbReference>
<dbReference type="STRING" id="134601.AFA91_31620"/>
<evidence type="ECO:0000313" key="5">
    <source>
        <dbReference type="EMBL" id="AKS35714.1"/>
    </source>
</evidence>
<proteinExistence type="inferred from homology"/>
<evidence type="ECO:0000256" key="1">
    <source>
        <dbReference type="ARBA" id="ARBA00006754"/>
    </source>
</evidence>
<dbReference type="PANTHER" id="PTHR33744:SF1">
    <property type="entry name" value="DNA-BINDING TRANSCRIPTIONAL ACTIVATOR ADER"/>
    <property type="match status" value="1"/>
</dbReference>
<sequence length="562" mass="60957">MTAPPIDSDRMTVRGLLDESLMSSARVVAGENLLDEELNWVLPLNEVLSQHDRLDAVAVYARPESLSGRASTLSALAARGATTLLVDGVAPPDLGGLPTGLVVVELGIPVGFAALNRLLAERALSQEVHVMRYSTHVHATLAGLFHRGAGLQILVREVSNLARNPAVALDARGHVVAHHGLPPEAVAALADSMSRMLATDLPASERRHDGHDTRTQQVTGPQDSTWTCVASAIRLGKSFEGWVAVLVPALGPDHTANAPTRHDLARHAVLTEQATAIIGSEMLRQRSVDEAEERARGDFVQALVHGSFSSEHDMRARAEHHDIELDARFGVFVAPGVLPRVSDSPTTPMVRLARYAAGVAPHPSVHAYVTVIGDVLVVVRTLRGEDAGTMRTEMADYAEAMSHELQRRRGLPAPVAFGRPALGAGEVRESYREARVALGIARRLHRTGATSYQQLRGFTVLAQVAETEDSRQLVRDVLGPLRSSPDLLETLEAYLSEGGNINATARTLNVHRNTMLAKLDRISRMLGMDVRDPEHQFTVWLAIRLDLLDEVHSAVEREASFR</sequence>
<organism evidence="5 6">
    <name type="scientific">Mycolicibacterium goodii</name>
    <name type="common">Mycobacterium goodii</name>
    <dbReference type="NCBI Taxonomy" id="134601"/>
    <lineage>
        <taxon>Bacteria</taxon>
        <taxon>Bacillati</taxon>
        <taxon>Actinomycetota</taxon>
        <taxon>Actinomycetes</taxon>
        <taxon>Mycobacteriales</taxon>
        <taxon>Mycobacteriaceae</taxon>
        <taxon>Mycolicibacterium</taxon>
    </lineage>
</organism>
<dbReference type="InterPro" id="IPR051448">
    <property type="entry name" value="CdaR-like_regulators"/>
</dbReference>
<feature type="domain" description="CdaR GGDEF-like" evidence="4">
    <location>
        <begin position="306"/>
        <end position="439"/>
    </location>
</feature>
<feature type="domain" description="PucR C-terminal helix-turn-helix" evidence="3">
    <location>
        <begin position="487"/>
        <end position="545"/>
    </location>
</feature>
<dbReference type="KEGG" id="mgo:AFA91_31620"/>